<dbReference type="STRING" id="1640674.SAMN05216323_11242"/>
<proteinExistence type="predicted"/>
<organism evidence="1 2">
    <name type="scientific">Williamwhitmania taraxaci</name>
    <dbReference type="NCBI Taxonomy" id="1640674"/>
    <lineage>
        <taxon>Bacteria</taxon>
        <taxon>Pseudomonadati</taxon>
        <taxon>Bacteroidota</taxon>
        <taxon>Bacteroidia</taxon>
        <taxon>Bacteroidales</taxon>
        <taxon>Williamwhitmaniaceae</taxon>
        <taxon>Williamwhitmania</taxon>
    </lineage>
</organism>
<keyword evidence="2" id="KW-1185">Reference proteome</keyword>
<dbReference type="RefSeq" id="WP_092441015.1">
    <property type="nucleotide sequence ID" value="NZ_FMYP01000124.1"/>
</dbReference>
<name>A0A1G6TJK4_9BACT</name>
<evidence type="ECO:0000313" key="1">
    <source>
        <dbReference type="EMBL" id="SDD28696.1"/>
    </source>
</evidence>
<evidence type="ECO:0000313" key="2">
    <source>
        <dbReference type="Proteomes" id="UP000199452"/>
    </source>
</evidence>
<accession>A0A1G6TJK4</accession>
<protein>
    <submittedName>
        <fullName evidence="1">Uncharacterized protein</fullName>
    </submittedName>
</protein>
<reference evidence="1 2" key="1">
    <citation type="submission" date="2016-09" db="EMBL/GenBank/DDBJ databases">
        <authorList>
            <person name="Capua I."/>
            <person name="De Benedictis P."/>
            <person name="Joannis T."/>
            <person name="Lombin L.H."/>
            <person name="Cattoli G."/>
        </authorList>
    </citation>
    <scope>NUCLEOTIDE SEQUENCE [LARGE SCALE GENOMIC DNA]</scope>
    <source>
        <strain evidence="1 2">A7P-90m</strain>
    </source>
</reference>
<dbReference type="AlphaFoldDB" id="A0A1G6TJK4"/>
<sequence length="105" mass="12603">MNLGYDTRHVVYETHGLSALELENGYWWSYKEFYKWNNVFKASFSHDSFKHQMKHLFYTGGWKKFEEVWNVIINVGGLQKMLPLLELLLSEIEMDDTNKSNFPYK</sequence>
<dbReference type="OrthoDB" id="9801424at2"/>
<dbReference type="Proteomes" id="UP000199452">
    <property type="component" value="Unassembled WGS sequence"/>
</dbReference>
<gene>
    <name evidence="1" type="ORF">SAMN05216323_11242</name>
</gene>
<dbReference type="EMBL" id="FMYP01000124">
    <property type="protein sequence ID" value="SDD28696.1"/>
    <property type="molecule type" value="Genomic_DNA"/>
</dbReference>